<proteinExistence type="predicted"/>
<dbReference type="EMBL" id="MN739171">
    <property type="protein sequence ID" value="QHS92184.1"/>
    <property type="molecule type" value="Genomic_DNA"/>
</dbReference>
<protein>
    <submittedName>
        <fullName evidence="1">Uncharacterized protein</fullName>
    </submittedName>
</protein>
<organism evidence="1">
    <name type="scientific">viral metagenome</name>
    <dbReference type="NCBI Taxonomy" id="1070528"/>
    <lineage>
        <taxon>unclassified sequences</taxon>
        <taxon>metagenomes</taxon>
        <taxon>organismal metagenomes</taxon>
    </lineage>
</organism>
<reference evidence="1" key="1">
    <citation type="journal article" date="2020" name="Nature">
        <title>Giant virus diversity and host interactions through global metagenomics.</title>
        <authorList>
            <person name="Schulz F."/>
            <person name="Roux S."/>
            <person name="Paez-Espino D."/>
            <person name="Jungbluth S."/>
            <person name="Walsh D.A."/>
            <person name="Denef V.J."/>
            <person name="McMahon K.D."/>
            <person name="Konstantinidis K.T."/>
            <person name="Eloe-Fadrosh E.A."/>
            <person name="Kyrpides N.C."/>
            <person name="Woyke T."/>
        </authorList>
    </citation>
    <scope>NUCLEOTIDE SEQUENCE</scope>
    <source>
        <strain evidence="1">GVMAG-M-3300013285-6</strain>
    </source>
</reference>
<name>A0A6C0BKH6_9ZZZZ</name>
<accession>A0A6C0BKH6</accession>
<evidence type="ECO:0000313" key="1">
    <source>
        <dbReference type="EMBL" id="QHS92184.1"/>
    </source>
</evidence>
<dbReference type="AlphaFoldDB" id="A0A6C0BKH6"/>
<sequence>MESIKDIPSLYFFSYADTNKNIWAFDIRSLSHIQSTGTALSNPYTREPLDERYMNKFRKLSAWLRLRKYPLLYVNGETLTADQIWNQHVLDIFMKMESLGYLMGCTWFHSMSIEDHKLFYKHAFILWSNRLGLSTAEKDSIVPRHAKADSRLFRSVPDVLQLSKHTLRWWQKNSLDLIQSFTTRSTDKTKQSLGALYVLMALVQVSEEAAEAYPWILETVT</sequence>